<feature type="transmembrane region" description="Helical" evidence="7">
    <location>
        <begin position="344"/>
        <end position="365"/>
    </location>
</feature>
<evidence type="ECO:0000256" key="5">
    <source>
        <dbReference type="ARBA" id="ARBA00023136"/>
    </source>
</evidence>
<dbReference type="InterPro" id="IPR050250">
    <property type="entry name" value="Macrolide_Exporter_MacB"/>
</dbReference>
<feature type="transmembrane region" description="Helical" evidence="7">
    <location>
        <begin position="290"/>
        <end position="315"/>
    </location>
</feature>
<gene>
    <name evidence="10" type="ORF">DZC72_01890</name>
</gene>
<comment type="subcellular location">
    <subcellularLocation>
        <location evidence="1">Cell membrane</location>
        <topology evidence="1">Multi-pass membrane protein</topology>
    </subcellularLocation>
</comment>
<dbReference type="PANTHER" id="PTHR30572">
    <property type="entry name" value="MEMBRANE COMPONENT OF TRANSPORTER-RELATED"/>
    <property type="match status" value="1"/>
</dbReference>
<dbReference type="InterPro" id="IPR003838">
    <property type="entry name" value="ABC3_permease_C"/>
</dbReference>
<keyword evidence="2" id="KW-1003">Cell membrane</keyword>
<evidence type="ECO:0000256" key="4">
    <source>
        <dbReference type="ARBA" id="ARBA00022989"/>
    </source>
</evidence>
<comment type="caution">
    <text evidence="10">The sequence shown here is derived from an EMBL/GenBank/DDBJ whole genome shotgun (WGS) entry which is preliminary data.</text>
</comment>
<reference evidence="11" key="2">
    <citation type="submission" date="2018-12" db="EMBL/GenBank/DDBJ databases">
        <title>Maribacter lutimaris sp. nov., isolated from marine sediment.</title>
        <authorList>
            <person name="Kim K.K."/>
        </authorList>
    </citation>
    <scope>NUCLEOTIDE SEQUENCE [LARGE SCALE GENOMIC DNA]</scope>
    <source>
        <strain evidence="11">PoM-212</strain>
    </source>
</reference>
<reference evidence="11" key="1">
    <citation type="submission" date="2018-08" db="EMBL/GenBank/DDBJ databases">
        <authorList>
            <person name="Khan S.A."/>
            <person name="J S.E."/>
        </authorList>
    </citation>
    <scope>NUCLEOTIDE SEQUENCE [LARGE SCALE GENOMIC DNA]</scope>
    <source>
        <strain evidence="11">PoM-212</strain>
    </source>
</reference>
<evidence type="ECO:0000256" key="2">
    <source>
        <dbReference type="ARBA" id="ARBA00022475"/>
    </source>
</evidence>
<dbReference type="PANTHER" id="PTHR30572:SF4">
    <property type="entry name" value="ABC TRANSPORTER PERMEASE YTRF"/>
    <property type="match status" value="1"/>
</dbReference>
<accession>A0A3R8S0N6</accession>
<dbReference type="RefSeq" id="WP_125221212.1">
    <property type="nucleotide sequence ID" value="NZ_QUSX01000001.1"/>
</dbReference>
<dbReference type="Pfam" id="PF12704">
    <property type="entry name" value="MacB_PCD"/>
    <property type="match status" value="1"/>
</dbReference>
<evidence type="ECO:0000256" key="7">
    <source>
        <dbReference type="SAM" id="Phobius"/>
    </source>
</evidence>
<keyword evidence="4 7" id="KW-1133">Transmembrane helix</keyword>
<keyword evidence="3 7" id="KW-0812">Transmembrane</keyword>
<comment type="similarity">
    <text evidence="6">Belongs to the ABC-4 integral membrane protein family.</text>
</comment>
<keyword evidence="11" id="KW-1185">Reference proteome</keyword>
<dbReference type="GO" id="GO:0022857">
    <property type="term" value="F:transmembrane transporter activity"/>
    <property type="evidence" value="ECO:0007669"/>
    <property type="project" value="TreeGrafter"/>
</dbReference>
<evidence type="ECO:0000256" key="6">
    <source>
        <dbReference type="ARBA" id="ARBA00038076"/>
    </source>
</evidence>
<proteinExistence type="inferred from homology"/>
<dbReference type="Proteomes" id="UP000286990">
    <property type="component" value="Unassembled WGS sequence"/>
</dbReference>
<dbReference type="InterPro" id="IPR025857">
    <property type="entry name" value="MacB_PCD"/>
</dbReference>
<organism evidence="10 11">
    <name type="scientific">Maribacter algicola</name>
    <dbReference type="NCBI Taxonomy" id="2498892"/>
    <lineage>
        <taxon>Bacteria</taxon>
        <taxon>Pseudomonadati</taxon>
        <taxon>Bacteroidota</taxon>
        <taxon>Flavobacteriia</taxon>
        <taxon>Flavobacteriales</taxon>
        <taxon>Flavobacteriaceae</taxon>
        <taxon>Maribacter</taxon>
    </lineage>
</organism>
<feature type="transmembrane region" description="Helical" evidence="7">
    <location>
        <begin position="25"/>
        <end position="45"/>
    </location>
</feature>
<dbReference type="OrthoDB" id="9770036at2"/>
<evidence type="ECO:0000313" key="10">
    <source>
        <dbReference type="EMBL" id="RRQ49394.1"/>
    </source>
</evidence>
<name>A0A3R8S0N6_9FLAO</name>
<evidence type="ECO:0000313" key="11">
    <source>
        <dbReference type="Proteomes" id="UP000286990"/>
    </source>
</evidence>
<feature type="domain" description="ABC3 transporter permease C-terminal" evidence="8">
    <location>
        <begin position="294"/>
        <end position="413"/>
    </location>
</feature>
<dbReference type="EMBL" id="QUSX01000001">
    <property type="protein sequence ID" value="RRQ49394.1"/>
    <property type="molecule type" value="Genomic_DNA"/>
</dbReference>
<feature type="domain" description="MacB-like periplasmic core" evidence="9">
    <location>
        <begin position="24"/>
        <end position="253"/>
    </location>
</feature>
<dbReference type="Pfam" id="PF02687">
    <property type="entry name" value="FtsX"/>
    <property type="match status" value="1"/>
</dbReference>
<evidence type="ECO:0000259" key="9">
    <source>
        <dbReference type="Pfam" id="PF12704"/>
    </source>
</evidence>
<feature type="transmembrane region" description="Helical" evidence="7">
    <location>
        <begin position="385"/>
        <end position="403"/>
    </location>
</feature>
<dbReference type="GO" id="GO:0005886">
    <property type="term" value="C:plasma membrane"/>
    <property type="evidence" value="ECO:0007669"/>
    <property type="project" value="UniProtKB-SubCell"/>
</dbReference>
<evidence type="ECO:0000256" key="1">
    <source>
        <dbReference type="ARBA" id="ARBA00004651"/>
    </source>
</evidence>
<keyword evidence="5 7" id="KW-0472">Membrane</keyword>
<protein>
    <submittedName>
        <fullName evidence="10">ABC transporter permease</fullName>
    </submittedName>
</protein>
<dbReference type="AlphaFoldDB" id="A0A3R8S0N6"/>
<sequence length="420" mass="46361">MKFIFDRNTWQEIFGSISKNKTRTIITIVGVLWGIFIYIALSGAAKGMDNGFEKVFESVSMNSMFVWGQSTSMPYEGFKTGRPMQLKLGDAARLENRIPEINYIAPRINLGNFGTEPVFTVRGQKSGTYPVNGDYPIYTKIATKQIFDGGRFINDEDIEQARKVCVIGERNVQELFDKDEDPIGQFIRIGDVYFQVVGIHKLAQGVSFDSDAAIFIPFTTFRKLYNTGENVDYFCIAAYDDVDVVQVEKDVKALLRNIHRVNPEDERAFGSFNLGEAFARVSGFAKGMTFLSLVVGLATILAGVIGIGNILLISVKERTKELGVRRALGATPAEVRNQIILESVFLTMIAGVMGIILGAGVLSIINSLTKDLDFPYTNPTVPIPYVLGALLIMVILGTLIGLIPAQRAVSIKPIDALREE</sequence>
<evidence type="ECO:0000259" key="8">
    <source>
        <dbReference type="Pfam" id="PF02687"/>
    </source>
</evidence>
<evidence type="ECO:0000256" key="3">
    <source>
        <dbReference type="ARBA" id="ARBA00022692"/>
    </source>
</evidence>